<evidence type="ECO:0008006" key="2">
    <source>
        <dbReference type="Google" id="ProtNLM"/>
    </source>
</evidence>
<sequence length="357" mass="42723">MIIKVESTIGKTEYPELKIISKPIKEPIVIKDEWEAQGYYPLHGREDDKLLQIIHDFAHPDNNVTFSNHDSLLQQNYDRWCQIVKPKFKIKVNPNWRFMISKYVNTMYSLWSEYQAPTHKRLYKIVTLVNNPRIFRLLTLGRLTGNSWFKYSYRVTPTHLLNDEEAIEENWKNTTEAWLGKKWIWHGGNSIETLDMIYPADYPAPCDLSFRNFNARERVLLTEECPREAIGTSCQHDIFPPKEWWQSYIDLVQENKVCVANYLSDKSCKPLYWKKIFLTIGGPNWYREFERMGFKLYDELFDYSFDSNPLFEDRWKNIMRQCDKILDMAPLEIERIETILQPKLEYNAKRIRELAIH</sequence>
<gene>
    <name evidence="1" type="ORF">METZ01_LOCUS266001</name>
</gene>
<name>A0A382JQ36_9ZZZZ</name>
<evidence type="ECO:0000313" key="1">
    <source>
        <dbReference type="EMBL" id="SVC13147.1"/>
    </source>
</evidence>
<accession>A0A382JQ36</accession>
<dbReference type="EMBL" id="UINC01075199">
    <property type="protein sequence ID" value="SVC13147.1"/>
    <property type="molecule type" value="Genomic_DNA"/>
</dbReference>
<organism evidence="1">
    <name type="scientific">marine metagenome</name>
    <dbReference type="NCBI Taxonomy" id="408172"/>
    <lineage>
        <taxon>unclassified sequences</taxon>
        <taxon>metagenomes</taxon>
        <taxon>ecological metagenomes</taxon>
    </lineage>
</organism>
<proteinExistence type="predicted"/>
<protein>
    <recommendedName>
        <fullName evidence="2">Glycosyl transferase CAP10 domain-containing protein</fullName>
    </recommendedName>
</protein>
<dbReference type="AlphaFoldDB" id="A0A382JQ36"/>
<reference evidence="1" key="1">
    <citation type="submission" date="2018-05" db="EMBL/GenBank/DDBJ databases">
        <authorList>
            <person name="Lanie J.A."/>
            <person name="Ng W.-L."/>
            <person name="Kazmierczak K.M."/>
            <person name="Andrzejewski T.M."/>
            <person name="Davidsen T.M."/>
            <person name="Wayne K.J."/>
            <person name="Tettelin H."/>
            <person name="Glass J.I."/>
            <person name="Rusch D."/>
            <person name="Podicherti R."/>
            <person name="Tsui H.-C.T."/>
            <person name="Winkler M.E."/>
        </authorList>
    </citation>
    <scope>NUCLEOTIDE SEQUENCE</scope>
</reference>